<dbReference type="PANTHER" id="PTHR43364">
    <property type="entry name" value="NADH-SPECIFIC METHYLGLYOXAL REDUCTASE-RELATED"/>
    <property type="match status" value="1"/>
</dbReference>
<evidence type="ECO:0000259" key="1">
    <source>
        <dbReference type="Pfam" id="PF00248"/>
    </source>
</evidence>
<evidence type="ECO:0000313" key="2">
    <source>
        <dbReference type="EMBL" id="MDN0074080.1"/>
    </source>
</evidence>
<sequence>MEYRPLGTTGLQVSLITLGTMTWGEQNSETDAHRQIELALDHGVNLIDVAEMYPVPPLPETQGETERIVGSWLRSAPGNRQRALIATKATGPIHDPQRPSHIRGGRNHFDQASLAEALDGSLKRLGTDYVDLYQLHWPDRRTNFFGQLGYRWDDTPDDSVPIEETLVALKGFIDAGKVRYIGLSNETPWGLARFIAAAERLGLPRVASIQNPYSLLNRSFEVGLAEFSQRDRVGLLAYSPLGMGVLSGKYLGGARPEGARLTLFERFIRYSNPQAQAATSEYVALAQRHGLSSAQLALAYVNSRPFVTTNIIGATTLAQLQENLDSIKLTLSDEILVEIEAIHTRWPNPAP</sequence>
<accession>A0ABT7XJX7</accession>
<evidence type="ECO:0000313" key="3">
    <source>
        <dbReference type="Proteomes" id="UP001168540"/>
    </source>
</evidence>
<dbReference type="InterPro" id="IPR020471">
    <property type="entry name" value="AKR"/>
</dbReference>
<dbReference type="SUPFAM" id="SSF51430">
    <property type="entry name" value="NAD(P)-linked oxidoreductase"/>
    <property type="match status" value="1"/>
</dbReference>
<feature type="domain" description="NADP-dependent oxidoreductase" evidence="1">
    <location>
        <begin position="16"/>
        <end position="342"/>
    </location>
</feature>
<dbReference type="PRINTS" id="PR00069">
    <property type="entry name" value="ALDKETRDTASE"/>
</dbReference>
<organism evidence="2 3">
    <name type="scientific">Crenobacter oryzisoli</name>
    <dbReference type="NCBI Taxonomy" id="3056844"/>
    <lineage>
        <taxon>Bacteria</taxon>
        <taxon>Pseudomonadati</taxon>
        <taxon>Pseudomonadota</taxon>
        <taxon>Betaproteobacteria</taxon>
        <taxon>Neisseriales</taxon>
        <taxon>Neisseriaceae</taxon>
        <taxon>Crenobacter</taxon>
    </lineage>
</organism>
<gene>
    <name evidence="2" type="ORF">QU481_04150</name>
</gene>
<dbReference type="Gene3D" id="3.20.20.100">
    <property type="entry name" value="NADP-dependent oxidoreductase domain"/>
    <property type="match status" value="1"/>
</dbReference>
<protein>
    <submittedName>
        <fullName evidence="2">NADP(H)-dependent aldo-keto reductase</fullName>
    </submittedName>
</protein>
<dbReference type="InterPro" id="IPR036812">
    <property type="entry name" value="NAD(P)_OxRdtase_dom_sf"/>
</dbReference>
<reference evidence="2" key="1">
    <citation type="submission" date="2023-06" db="EMBL/GenBank/DDBJ databases">
        <authorList>
            <person name="Zhang S."/>
        </authorList>
    </citation>
    <scope>NUCLEOTIDE SEQUENCE</scope>
    <source>
        <strain evidence="2">SG2303</strain>
    </source>
</reference>
<dbReference type="InterPro" id="IPR050523">
    <property type="entry name" value="AKR_Detox_Biosynth"/>
</dbReference>
<dbReference type="InterPro" id="IPR023210">
    <property type="entry name" value="NADP_OxRdtase_dom"/>
</dbReference>
<comment type="caution">
    <text evidence="2">The sequence shown here is derived from an EMBL/GenBank/DDBJ whole genome shotgun (WGS) entry which is preliminary data.</text>
</comment>
<dbReference type="Proteomes" id="UP001168540">
    <property type="component" value="Unassembled WGS sequence"/>
</dbReference>
<dbReference type="EMBL" id="JAUEDK010000005">
    <property type="protein sequence ID" value="MDN0074080.1"/>
    <property type="molecule type" value="Genomic_DNA"/>
</dbReference>
<dbReference type="PANTHER" id="PTHR43364:SF17">
    <property type="entry name" value="ALDO KETO REDUCTASE"/>
    <property type="match status" value="1"/>
</dbReference>
<name>A0ABT7XJX7_9NEIS</name>
<proteinExistence type="predicted"/>
<dbReference type="RefSeq" id="WP_289828626.1">
    <property type="nucleotide sequence ID" value="NZ_JAUEDK010000005.1"/>
</dbReference>
<dbReference type="CDD" id="cd19094">
    <property type="entry name" value="AKR_Tas-like"/>
    <property type="match status" value="1"/>
</dbReference>
<dbReference type="Pfam" id="PF00248">
    <property type="entry name" value="Aldo_ket_red"/>
    <property type="match status" value="1"/>
</dbReference>
<dbReference type="NCBIfam" id="NF007912">
    <property type="entry name" value="PRK10625.1"/>
    <property type="match status" value="1"/>
</dbReference>
<keyword evidence="3" id="KW-1185">Reference proteome</keyword>